<name>A0A8I6TEY0_CIMLE</name>
<dbReference type="InterPro" id="IPR007526">
    <property type="entry name" value="SWIRM"/>
</dbReference>
<proteinExistence type="predicted"/>
<dbReference type="Gene3D" id="1.10.10.10">
    <property type="entry name" value="Winged helix-like DNA-binding domain superfamily/Winged helix DNA-binding domain"/>
    <property type="match status" value="1"/>
</dbReference>
<dbReference type="GO" id="GO:0005634">
    <property type="term" value="C:nucleus"/>
    <property type="evidence" value="ECO:0007669"/>
    <property type="project" value="UniProtKB-SubCell"/>
</dbReference>
<evidence type="ECO:0000256" key="1">
    <source>
        <dbReference type="ARBA" id="ARBA00004123"/>
    </source>
</evidence>
<dbReference type="Pfam" id="PF04433">
    <property type="entry name" value="SWIRM"/>
    <property type="match status" value="1"/>
</dbReference>
<dbReference type="RefSeq" id="XP_014250901.1">
    <property type="nucleotide sequence ID" value="XM_014395415.2"/>
</dbReference>
<dbReference type="OrthoDB" id="7464992at2759"/>
<dbReference type="Proteomes" id="UP000494040">
    <property type="component" value="Unassembled WGS sequence"/>
</dbReference>
<dbReference type="GeneID" id="106667454"/>
<dbReference type="SUPFAM" id="SSF46689">
    <property type="entry name" value="Homeodomain-like"/>
    <property type="match status" value="1"/>
</dbReference>
<feature type="domain" description="SWIRM" evidence="2">
    <location>
        <begin position="193"/>
        <end position="289"/>
    </location>
</feature>
<organism evidence="3 4">
    <name type="scientific">Cimex lectularius</name>
    <name type="common">Bed bug</name>
    <name type="synonym">Acanthia lectularia</name>
    <dbReference type="NCBI Taxonomy" id="79782"/>
    <lineage>
        <taxon>Eukaryota</taxon>
        <taxon>Metazoa</taxon>
        <taxon>Ecdysozoa</taxon>
        <taxon>Arthropoda</taxon>
        <taxon>Hexapoda</taxon>
        <taxon>Insecta</taxon>
        <taxon>Pterygota</taxon>
        <taxon>Neoptera</taxon>
        <taxon>Paraneoptera</taxon>
        <taxon>Hemiptera</taxon>
        <taxon>Heteroptera</taxon>
        <taxon>Panheteroptera</taxon>
        <taxon>Cimicomorpha</taxon>
        <taxon>Cimicidae</taxon>
        <taxon>Cimex</taxon>
    </lineage>
</organism>
<dbReference type="EnsemblMetazoa" id="XM_014395415.2">
    <property type="protein sequence ID" value="XP_014250901.1"/>
    <property type="gene ID" value="LOC106667454"/>
</dbReference>
<evidence type="ECO:0000313" key="4">
    <source>
        <dbReference type="Proteomes" id="UP000494040"/>
    </source>
</evidence>
<accession>A0A8I6TEY0</accession>
<evidence type="ECO:0000313" key="3">
    <source>
        <dbReference type="EnsemblMetazoa" id="XP_014250901.1"/>
    </source>
</evidence>
<dbReference type="AlphaFoldDB" id="A0A8I6TEY0"/>
<keyword evidence="4" id="KW-1185">Reference proteome</keyword>
<evidence type="ECO:0000259" key="2">
    <source>
        <dbReference type="PROSITE" id="PS50934"/>
    </source>
</evidence>
<reference evidence="3" key="1">
    <citation type="submission" date="2022-01" db="UniProtKB">
        <authorList>
            <consortium name="EnsemblMetazoa"/>
        </authorList>
    </citation>
    <scope>IDENTIFICATION</scope>
</reference>
<dbReference type="PROSITE" id="PS50934">
    <property type="entry name" value="SWIRM"/>
    <property type="match status" value="1"/>
</dbReference>
<dbReference type="KEGG" id="clec:106667454"/>
<protein>
    <recommendedName>
        <fullName evidence="2">SWIRM domain-containing protein</fullName>
    </recommendedName>
</protein>
<comment type="subcellular location">
    <subcellularLocation>
        <location evidence="1">Nucleus</location>
    </subcellularLocation>
</comment>
<dbReference type="InterPro" id="IPR009057">
    <property type="entry name" value="Homeodomain-like_sf"/>
</dbReference>
<sequence length="293" mass="33672">MDEDDLVGLLDLSIDNLLDLNSNTQNEFDAMDWPADLSLWDLDLPAEGESSLEAGDLGSKADTDEATHETQTLMVQGLHFPARRKRKVAKKRVKAMTKKEFETIRGRMLTLNRNSIFQGKYEEIIRVTKIEDECEVDIEGVDCPPILPKPATLDRPLCCDAPPFDPRWNERRRLPDSKYTIALRKTLDEIYSLPPPSERTRVDPDVPTSEEMRLFPEFFKHRKGARRYMTIRNHIVKKWSVLFPKYLTKTVARTGLKNCGDVNGIGKVFAFLEQKGIINFGCEQCHYNQKGKR</sequence>
<dbReference type="InterPro" id="IPR036388">
    <property type="entry name" value="WH-like_DNA-bd_sf"/>
</dbReference>